<feature type="compositionally biased region" description="Pro residues" evidence="1">
    <location>
        <begin position="313"/>
        <end position="323"/>
    </location>
</feature>
<feature type="compositionally biased region" description="Basic and acidic residues" evidence="1">
    <location>
        <begin position="362"/>
        <end position="372"/>
    </location>
</feature>
<sequence>METPNTKSASSSSSIPSTAIQPTSAPFSLLSPSMRKSSASKLDFLYEVNYVPNEHKVTSEDLPLINPYHAFIKPGLPICAQIALLDSRHRRYRDTVIATVQKTLIARTVITMVFPNFCMSLQDSCLLNALKVQLQITGIDMVPNSISTTLHYQMVYRVQNHALDLTLPDSWITNYEKLHQSHVTIQSSEATFTTQKDGSTLITFNKPQEAPSCTSLFPTQHMMIPINPDQAKAEIISFKPDGKPQYANRSQTVTVIGIKLKQQLLDGHKNVSTLGQPSGKFDYIVKYSPPPRTTEPIIPTGWDDDLDDHPRRSPPPPSPPTVPPVHMMSSVSYDEDFPPLQVATSSDGTKTRQPKVLNPRTVEPDGSDKKVSPPEAVLNWQSENLIAQNKILQKIDHKISQIPIHQPSISSEEESAPEDSDWSSDVFESEESTSPQPIMMNQPVDEPTITEVPDLEEPRDEPFWGRLRNHPGKNHLCNLGNDIHPNNSDLSGICSRFERKDFCFSLIRIDRNHHMLGWKEAVVAGSFLRLVEGDQVDICFGIWVHIRTFCESTVIIRASVVPGRLNLEGVQKTRVLKRHAKVGEDRCDDGPHNQCCLHSYNDCISVSPVSGIQ</sequence>
<evidence type="ECO:0000313" key="3">
    <source>
        <dbReference type="Proteomes" id="UP001187192"/>
    </source>
</evidence>
<gene>
    <name evidence="2" type="ORF">TIFTF001_017398</name>
</gene>
<comment type="caution">
    <text evidence="2">The sequence shown here is derived from an EMBL/GenBank/DDBJ whole genome shotgun (WGS) entry which is preliminary data.</text>
</comment>
<reference evidence="2" key="1">
    <citation type="submission" date="2023-07" db="EMBL/GenBank/DDBJ databases">
        <title>draft genome sequence of fig (Ficus carica).</title>
        <authorList>
            <person name="Takahashi T."/>
            <person name="Nishimura K."/>
        </authorList>
    </citation>
    <scope>NUCLEOTIDE SEQUENCE</scope>
</reference>
<dbReference type="Proteomes" id="UP001187192">
    <property type="component" value="Unassembled WGS sequence"/>
</dbReference>
<proteinExistence type="predicted"/>
<dbReference type="Pfam" id="PF01107">
    <property type="entry name" value="MP"/>
    <property type="match status" value="1"/>
</dbReference>
<organism evidence="2 3">
    <name type="scientific">Ficus carica</name>
    <name type="common">Common fig</name>
    <dbReference type="NCBI Taxonomy" id="3494"/>
    <lineage>
        <taxon>Eukaryota</taxon>
        <taxon>Viridiplantae</taxon>
        <taxon>Streptophyta</taxon>
        <taxon>Embryophyta</taxon>
        <taxon>Tracheophyta</taxon>
        <taxon>Spermatophyta</taxon>
        <taxon>Magnoliopsida</taxon>
        <taxon>eudicotyledons</taxon>
        <taxon>Gunneridae</taxon>
        <taxon>Pentapetalae</taxon>
        <taxon>rosids</taxon>
        <taxon>fabids</taxon>
        <taxon>Rosales</taxon>
        <taxon>Moraceae</taxon>
        <taxon>Ficeae</taxon>
        <taxon>Ficus</taxon>
    </lineage>
</organism>
<dbReference type="InterPro" id="IPR028919">
    <property type="entry name" value="Viral_movement"/>
</dbReference>
<keyword evidence="3" id="KW-1185">Reference proteome</keyword>
<dbReference type="InterPro" id="IPR053098">
    <property type="entry name" value="Petuviruses_polyprotein"/>
</dbReference>
<dbReference type="EMBL" id="BTGU01000027">
    <property type="protein sequence ID" value="GMN48231.1"/>
    <property type="molecule type" value="Genomic_DNA"/>
</dbReference>
<dbReference type="AlphaFoldDB" id="A0AA88AUC1"/>
<dbReference type="PANTHER" id="PTHR48435">
    <property type="entry name" value="POLYPROTEIN"/>
    <property type="match status" value="1"/>
</dbReference>
<accession>A0AA88AUC1</accession>
<feature type="region of interest" description="Disordered" evidence="1">
    <location>
        <begin position="289"/>
        <end position="373"/>
    </location>
</feature>
<evidence type="ECO:0000256" key="1">
    <source>
        <dbReference type="SAM" id="MobiDB-lite"/>
    </source>
</evidence>
<feature type="region of interest" description="Disordered" evidence="1">
    <location>
        <begin position="406"/>
        <end position="444"/>
    </location>
</feature>
<feature type="compositionally biased region" description="Low complexity" evidence="1">
    <location>
        <begin position="8"/>
        <end position="20"/>
    </location>
</feature>
<protein>
    <submittedName>
        <fullName evidence="2">Uncharacterized protein</fullName>
    </submittedName>
</protein>
<feature type="compositionally biased region" description="Acidic residues" evidence="1">
    <location>
        <begin position="411"/>
        <end position="431"/>
    </location>
</feature>
<name>A0AA88AUC1_FICCA</name>
<evidence type="ECO:0000313" key="2">
    <source>
        <dbReference type="EMBL" id="GMN48231.1"/>
    </source>
</evidence>
<dbReference type="PANTHER" id="PTHR48435:SF1">
    <property type="entry name" value="POLYPROTEIN"/>
    <property type="match status" value="1"/>
</dbReference>
<feature type="region of interest" description="Disordered" evidence="1">
    <location>
        <begin position="1"/>
        <end position="20"/>
    </location>
</feature>